<evidence type="ECO:0000313" key="3">
    <source>
        <dbReference type="Proteomes" id="UP001272137"/>
    </source>
</evidence>
<evidence type="ECO:0000256" key="1">
    <source>
        <dbReference type="SAM" id="MobiDB-lite"/>
    </source>
</evidence>
<name>A0AAW9D664_BURTH</name>
<feature type="compositionally biased region" description="Basic and acidic residues" evidence="1">
    <location>
        <begin position="7"/>
        <end position="27"/>
    </location>
</feature>
<feature type="region of interest" description="Disordered" evidence="1">
    <location>
        <begin position="1"/>
        <end position="75"/>
    </location>
</feature>
<dbReference type="Proteomes" id="UP001272137">
    <property type="component" value="Unassembled WGS sequence"/>
</dbReference>
<dbReference type="EMBL" id="QXCT01000002">
    <property type="protein sequence ID" value="MDW9257400.1"/>
    <property type="molecule type" value="Genomic_DNA"/>
</dbReference>
<reference evidence="2" key="1">
    <citation type="submission" date="2018-08" db="EMBL/GenBank/DDBJ databases">
        <title>Identification of Burkholderia cepacia strains that express a Burkholderia pseudomallei-like capsular polysaccharide.</title>
        <authorList>
            <person name="Burtnick M.N."/>
            <person name="Vongsouvath M."/>
            <person name="Newton P."/>
            <person name="Wuthiekanun V."/>
            <person name="Limmathurotsakul D."/>
            <person name="Brett P.J."/>
            <person name="Chantratita N."/>
            <person name="Dance D.A."/>
        </authorList>
    </citation>
    <scope>NUCLEOTIDE SEQUENCE</scope>
    <source>
        <strain evidence="2">SBXCC001</strain>
    </source>
</reference>
<dbReference type="AlphaFoldDB" id="A0AAW9D664"/>
<proteinExistence type="predicted"/>
<evidence type="ECO:0000313" key="2">
    <source>
        <dbReference type="EMBL" id="MDW9257400.1"/>
    </source>
</evidence>
<accession>A0AAW9D664</accession>
<sequence>MDAAADAWRRPRLDGRRRVRARPDVRRRSIRLRPNGARRLSGGDRTRSDPARPVKARASRATGKRHGDNDDIPAR</sequence>
<feature type="compositionally biased region" description="Basic and acidic residues" evidence="1">
    <location>
        <begin position="65"/>
        <end position="75"/>
    </location>
</feature>
<comment type="caution">
    <text evidence="2">The sequence shown here is derived from an EMBL/GenBank/DDBJ whole genome shotgun (WGS) entry which is preliminary data.</text>
</comment>
<organism evidence="2 3">
    <name type="scientific">Burkholderia thailandensis</name>
    <dbReference type="NCBI Taxonomy" id="57975"/>
    <lineage>
        <taxon>Bacteria</taxon>
        <taxon>Pseudomonadati</taxon>
        <taxon>Pseudomonadota</taxon>
        <taxon>Betaproteobacteria</taxon>
        <taxon>Burkholderiales</taxon>
        <taxon>Burkholderiaceae</taxon>
        <taxon>Burkholderia</taxon>
        <taxon>pseudomallei group</taxon>
    </lineage>
</organism>
<feature type="compositionally biased region" description="Basic residues" evidence="1">
    <location>
        <begin position="54"/>
        <end position="64"/>
    </location>
</feature>
<gene>
    <name evidence="2" type="ORF">C7S16_1385</name>
</gene>
<protein>
    <submittedName>
        <fullName evidence="2">Uncharacterized protein</fullName>
    </submittedName>
</protein>
<feature type="compositionally biased region" description="Basic and acidic residues" evidence="1">
    <location>
        <begin position="41"/>
        <end position="52"/>
    </location>
</feature>